<proteinExistence type="predicted"/>
<protein>
    <submittedName>
        <fullName evidence="1">Uncharacterized protein</fullName>
    </submittedName>
</protein>
<organism evidence="1 2">
    <name type="scientific">Arctium lappa</name>
    <name type="common">Greater burdock</name>
    <name type="synonym">Lappa major</name>
    <dbReference type="NCBI Taxonomy" id="4217"/>
    <lineage>
        <taxon>Eukaryota</taxon>
        <taxon>Viridiplantae</taxon>
        <taxon>Streptophyta</taxon>
        <taxon>Embryophyta</taxon>
        <taxon>Tracheophyta</taxon>
        <taxon>Spermatophyta</taxon>
        <taxon>Magnoliopsida</taxon>
        <taxon>eudicotyledons</taxon>
        <taxon>Gunneridae</taxon>
        <taxon>Pentapetalae</taxon>
        <taxon>asterids</taxon>
        <taxon>campanulids</taxon>
        <taxon>Asterales</taxon>
        <taxon>Asteraceae</taxon>
        <taxon>Carduoideae</taxon>
        <taxon>Cardueae</taxon>
        <taxon>Arctiinae</taxon>
        <taxon>Arctium</taxon>
    </lineage>
</organism>
<accession>A0ACB8YH56</accession>
<dbReference type="Proteomes" id="UP001055879">
    <property type="component" value="Linkage Group LG12"/>
</dbReference>
<evidence type="ECO:0000313" key="2">
    <source>
        <dbReference type="Proteomes" id="UP001055879"/>
    </source>
</evidence>
<evidence type="ECO:0000313" key="1">
    <source>
        <dbReference type="EMBL" id="KAI3684801.1"/>
    </source>
</evidence>
<reference evidence="1 2" key="2">
    <citation type="journal article" date="2022" name="Mol. Ecol. Resour.">
        <title>The genomes of chicory, endive, great burdock and yacon provide insights into Asteraceae paleo-polyploidization history and plant inulin production.</title>
        <authorList>
            <person name="Fan W."/>
            <person name="Wang S."/>
            <person name="Wang H."/>
            <person name="Wang A."/>
            <person name="Jiang F."/>
            <person name="Liu H."/>
            <person name="Zhao H."/>
            <person name="Xu D."/>
            <person name="Zhang Y."/>
        </authorList>
    </citation>
    <scope>NUCLEOTIDE SEQUENCE [LARGE SCALE GENOMIC DNA]</scope>
    <source>
        <strain evidence="2">cv. Niubang</strain>
    </source>
</reference>
<comment type="caution">
    <text evidence="1">The sequence shown here is derived from an EMBL/GenBank/DDBJ whole genome shotgun (WGS) entry which is preliminary data.</text>
</comment>
<name>A0ACB8YH56_ARCLA</name>
<gene>
    <name evidence="1" type="ORF">L6452_34027</name>
</gene>
<reference evidence="2" key="1">
    <citation type="journal article" date="2022" name="Mol. Ecol. Resour.">
        <title>The genomes of chicory, endive, great burdock and yacon provide insights into Asteraceae palaeo-polyploidization history and plant inulin production.</title>
        <authorList>
            <person name="Fan W."/>
            <person name="Wang S."/>
            <person name="Wang H."/>
            <person name="Wang A."/>
            <person name="Jiang F."/>
            <person name="Liu H."/>
            <person name="Zhao H."/>
            <person name="Xu D."/>
            <person name="Zhang Y."/>
        </authorList>
    </citation>
    <scope>NUCLEOTIDE SEQUENCE [LARGE SCALE GENOMIC DNA]</scope>
    <source>
        <strain evidence="2">cv. Niubang</strain>
    </source>
</reference>
<sequence length="625" mass="69915">MKNTNLVMFNFFMFLCFHSSSIKSQQQYSANKVFSCQPKDSFLYTCNDHYSSCHSFLIFKPQPPYTTVPTIAALMSAEPRHLARINNVSETAVLPPEKHVFVPVNCSCLAHYYQANTTFHITPQAKTYFVIANDTFQGLSTCGSLKHANRFNEFELEDGFELKILLRCACPTKDEVLSGIEYLATYPISRGDSVSDLARRFNVTAESVLKANGLSETNTIFPFTTLLIPLQTEPSSAQTIIQRYRPVTLVSSAKRSKEKKPLTVGIAAACSFLAFMAFLVTVLGVVYRRRKGKAEKSEEMTILPEDLLVEIASFEKIIKVFSFRELQKATENFGPKCMIKGSVYRGVFGNQIVAVKKMGIDVSKQVNMLSKIYHVNLLKLHGFCKHQDSSYLVFEYMTMGSLREWLGRQRSEETHGLHTRVQIAMDVAYGLHYLHNFTKPGYVHKNINSSNILLDSNLRAKISNFSLARTTNNGNDISALTRIVGTRGFMAPEYVGNGCVTSKVDVYSFGVVMMELISGKEAVVREGGHEVLLSTAIATIMEGENAETELRSITDLANEENGSMEYAMQMVKLSLTCVKQDPASRPTMDEVVSSLVKIQVDLQIAHLVRGTGRDRTIQKLVPWLA</sequence>
<dbReference type="EMBL" id="CM042058">
    <property type="protein sequence ID" value="KAI3684801.1"/>
    <property type="molecule type" value="Genomic_DNA"/>
</dbReference>
<keyword evidence="2" id="KW-1185">Reference proteome</keyword>